<keyword evidence="2" id="KW-0808">Transferase</keyword>
<dbReference type="GO" id="GO:0005739">
    <property type="term" value="C:mitochondrion"/>
    <property type="evidence" value="ECO:0007669"/>
    <property type="project" value="TreeGrafter"/>
</dbReference>
<dbReference type="PANTHER" id="PTHR11088">
    <property type="entry name" value="TRNA DIMETHYLALLYLTRANSFERASE"/>
    <property type="match status" value="1"/>
</dbReference>
<dbReference type="InterPro" id="IPR039657">
    <property type="entry name" value="Dimethylallyltransferase"/>
</dbReference>
<keyword evidence="4" id="KW-0547">Nucleotide-binding</keyword>
<evidence type="ECO:0000256" key="1">
    <source>
        <dbReference type="ARBA" id="ARBA00005842"/>
    </source>
</evidence>
<reference evidence="6" key="1">
    <citation type="journal article" date="2002" name="Plant J.">
        <title>Activation tagging identifies a gene from Petunia hybrida responsible for the production of active cytokinins in plants.</title>
        <authorList>
            <person name="Zubko E."/>
            <person name="Adams C.J."/>
            <person name="Machaekova I."/>
            <person name="Malbeck J."/>
            <person name="Scollan C."/>
            <person name="Meyer P."/>
        </authorList>
    </citation>
    <scope>NUCLEOTIDE SEQUENCE</scope>
</reference>
<keyword evidence="3" id="KW-0203">Cytokinin biosynthesis</keyword>
<comment type="similarity">
    <text evidence="1">Belongs to the IPP transferase family.</text>
</comment>
<dbReference type="Gene3D" id="3.40.50.300">
    <property type="entry name" value="P-loop containing nucleotide triphosphate hydrolases"/>
    <property type="match status" value="1"/>
</dbReference>
<dbReference type="AlphaFoldDB" id="Q8S533"/>
<dbReference type="GO" id="GO:0052381">
    <property type="term" value="F:tRNA dimethylallyltransferase activity"/>
    <property type="evidence" value="ECO:0007669"/>
    <property type="project" value="TreeGrafter"/>
</dbReference>
<dbReference type="Pfam" id="PF01715">
    <property type="entry name" value="IPPT"/>
    <property type="match status" value="2"/>
</dbReference>
<evidence type="ECO:0000256" key="5">
    <source>
        <dbReference type="ARBA" id="ARBA00022840"/>
    </source>
</evidence>
<dbReference type="PANTHER" id="PTHR11088:SF53">
    <property type="entry name" value="ADENYLATE ISOPENTENYLTRANSFERASE-LIKE"/>
    <property type="match status" value="1"/>
</dbReference>
<evidence type="ECO:0000256" key="2">
    <source>
        <dbReference type="ARBA" id="ARBA00022679"/>
    </source>
</evidence>
<evidence type="ECO:0000256" key="3">
    <source>
        <dbReference type="ARBA" id="ARBA00022712"/>
    </source>
</evidence>
<proteinExistence type="inferred from homology"/>
<gene>
    <name evidence="6" type="primary">Sho</name>
</gene>
<dbReference type="SUPFAM" id="SSF52540">
    <property type="entry name" value="P-loop containing nucleoside triphosphate hydrolases"/>
    <property type="match status" value="1"/>
</dbReference>
<name>Q8S533_PETHY</name>
<evidence type="ECO:0000256" key="4">
    <source>
        <dbReference type="ARBA" id="ARBA00022741"/>
    </source>
</evidence>
<dbReference type="GO" id="GO:0005524">
    <property type="term" value="F:ATP binding"/>
    <property type="evidence" value="ECO:0007669"/>
    <property type="project" value="UniProtKB-KW"/>
</dbReference>
<dbReference type="Gene3D" id="1.10.287.890">
    <property type="entry name" value="Crystal structure of tRNA isopentenylpyrophosphate transferase (bh2366) domain"/>
    <property type="match status" value="1"/>
</dbReference>
<dbReference type="GO" id="GO:0006400">
    <property type="term" value="P:tRNA modification"/>
    <property type="evidence" value="ECO:0007669"/>
    <property type="project" value="TreeGrafter"/>
</dbReference>
<keyword evidence="5" id="KW-0067">ATP-binding</keyword>
<organism evidence="6">
    <name type="scientific">Petunia hybrida</name>
    <name type="common">Petunia</name>
    <dbReference type="NCBI Taxonomy" id="4102"/>
    <lineage>
        <taxon>Eukaryota</taxon>
        <taxon>Viridiplantae</taxon>
        <taxon>Streptophyta</taxon>
        <taxon>Embryophyta</taxon>
        <taxon>Tracheophyta</taxon>
        <taxon>Spermatophyta</taxon>
        <taxon>Magnoliopsida</taxon>
        <taxon>eudicotyledons</taxon>
        <taxon>Gunneridae</taxon>
        <taxon>Pentapetalae</taxon>
        <taxon>asterids</taxon>
        <taxon>lamiids</taxon>
        <taxon>Solanales</taxon>
        <taxon>Solanaceae</taxon>
        <taxon>Petunioideae</taxon>
        <taxon>Petunia</taxon>
    </lineage>
</organism>
<accession>Q8S533</accession>
<dbReference type="InterPro" id="IPR027417">
    <property type="entry name" value="P-loop_NTPase"/>
</dbReference>
<dbReference type="GO" id="GO:0009691">
    <property type="term" value="P:cytokinin biosynthetic process"/>
    <property type="evidence" value="ECO:0007669"/>
    <property type="project" value="UniProtKB-KW"/>
</dbReference>
<dbReference type="EMBL" id="AF346892">
    <property type="protein sequence ID" value="AAL83819.1"/>
    <property type="molecule type" value="Genomic_DNA"/>
</dbReference>
<protein>
    <submittedName>
        <fullName evidence="6">Uncharacterized protein Sho</fullName>
    </submittedName>
</protein>
<dbReference type="GO" id="GO:0009824">
    <property type="term" value="F:AMP dimethylallyltransferase activity"/>
    <property type="evidence" value="ECO:0007669"/>
    <property type="project" value="TreeGrafter"/>
</dbReference>
<sequence>MLIVVHIISITRIIFITLTHNHLHFLMFRSLSYNHKHLKFLTNPTTRVLRRNMSSSTVVTIPGPTQKNKNKIIVIMGATGSGKSKLSIDLVTRHYPFSEIINSDKIQITKGLNITTNKITVPDRRGVVHHLLGEIDPDFNFSPSHFRSIAGQRINSIINRHKLPFLVGGSNSYIYALLTNRFDPDFNPDSNPVHFISNELRYNCCFIWVDVLNPVLNEYLDKRVDEMMNSGMYEELEQFFKENRFSDPGLEPGRATGLRKAIGVPEMERYFKKSCTYEEAVREIKENTWRLAKKQMWKIQRLREAGWDLQRVDATEAFVEAMSNKKEKGIIWEKQVVEPSVKIVNRFLLD</sequence>
<evidence type="ECO:0000313" key="6">
    <source>
        <dbReference type="EMBL" id="AAL83819.1"/>
    </source>
</evidence>